<gene>
    <name evidence="2" type="ORF">HPB52_018240</name>
</gene>
<reference evidence="2" key="1">
    <citation type="journal article" date="2020" name="Cell">
        <title>Large-Scale Comparative Analyses of Tick Genomes Elucidate Their Genetic Diversity and Vector Capacities.</title>
        <authorList>
            <consortium name="Tick Genome and Microbiome Consortium (TIGMIC)"/>
            <person name="Jia N."/>
            <person name="Wang J."/>
            <person name="Shi W."/>
            <person name="Du L."/>
            <person name="Sun Y."/>
            <person name="Zhan W."/>
            <person name="Jiang J.F."/>
            <person name="Wang Q."/>
            <person name="Zhang B."/>
            <person name="Ji P."/>
            <person name="Bell-Sakyi L."/>
            <person name="Cui X.M."/>
            <person name="Yuan T.T."/>
            <person name="Jiang B.G."/>
            <person name="Yang W.F."/>
            <person name="Lam T.T."/>
            <person name="Chang Q.C."/>
            <person name="Ding S.J."/>
            <person name="Wang X.J."/>
            <person name="Zhu J.G."/>
            <person name="Ruan X.D."/>
            <person name="Zhao L."/>
            <person name="Wei J.T."/>
            <person name="Ye R.Z."/>
            <person name="Que T.C."/>
            <person name="Du C.H."/>
            <person name="Zhou Y.H."/>
            <person name="Cheng J.X."/>
            <person name="Dai P.F."/>
            <person name="Guo W.B."/>
            <person name="Han X.H."/>
            <person name="Huang E.J."/>
            <person name="Li L.F."/>
            <person name="Wei W."/>
            <person name="Gao Y.C."/>
            <person name="Liu J.Z."/>
            <person name="Shao H.Z."/>
            <person name="Wang X."/>
            <person name="Wang C.C."/>
            <person name="Yang T.C."/>
            <person name="Huo Q.B."/>
            <person name="Li W."/>
            <person name="Chen H.Y."/>
            <person name="Chen S.E."/>
            <person name="Zhou L.G."/>
            <person name="Ni X.B."/>
            <person name="Tian J.H."/>
            <person name="Sheng Y."/>
            <person name="Liu T."/>
            <person name="Pan Y.S."/>
            <person name="Xia L.Y."/>
            <person name="Li J."/>
            <person name="Zhao F."/>
            <person name="Cao W.C."/>
        </authorList>
    </citation>
    <scope>NUCLEOTIDE SEQUENCE</scope>
    <source>
        <strain evidence="2">Rsan-2018</strain>
    </source>
</reference>
<sequence length="115" mass="12558">MATVAARAPHELDDWRRPTAGNISSPRQTAGRDPARAGARDAQFPLFFPTGKPRWREQRDNGACASVRKPPSSSEDPQPPSSPNAIHRTGATAPRRPYHTCGAQRENQSETDVAM</sequence>
<dbReference type="EMBL" id="JABSTV010001245">
    <property type="protein sequence ID" value="KAH7984222.1"/>
    <property type="molecule type" value="Genomic_DNA"/>
</dbReference>
<feature type="compositionally biased region" description="Basic and acidic residues" evidence="1">
    <location>
        <begin position="8"/>
        <end position="17"/>
    </location>
</feature>
<keyword evidence="3" id="KW-1185">Reference proteome</keyword>
<reference evidence="2" key="2">
    <citation type="submission" date="2021-09" db="EMBL/GenBank/DDBJ databases">
        <authorList>
            <person name="Jia N."/>
            <person name="Wang J."/>
            <person name="Shi W."/>
            <person name="Du L."/>
            <person name="Sun Y."/>
            <person name="Zhan W."/>
            <person name="Jiang J."/>
            <person name="Wang Q."/>
            <person name="Zhang B."/>
            <person name="Ji P."/>
            <person name="Sakyi L.B."/>
            <person name="Cui X."/>
            <person name="Yuan T."/>
            <person name="Jiang B."/>
            <person name="Yang W."/>
            <person name="Lam T.T.-Y."/>
            <person name="Chang Q."/>
            <person name="Ding S."/>
            <person name="Wang X."/>
            <person name="Zhu J."/>
            <person name="Ruan X."/>
            <person name="Zhao L."/>
            <person name="Wei J."/>
            <person name="Que T."/>
            <person name="Du C."/>
            <person name="Cheng J."/>
            <person name="Dai P."/>
            <person name="Han X."/>
            <person name="Huang E."/>
            <person name="Gao Y."/>
            <person name="Liu J."/>
            <person name="Shao H."/>
            <person name="Ye R."/>
            <person name="Li L."/>
            <person name="Wei W."/>
            <person name="Wang X."/>
            <person name="Wang C."/>
            <person name="Huo Q."/>
            <person name="Li W."/>
            <person name="Guo W."/>
            <person name="Chen H."/>
            <person name="Chen S."/>
            <person name="Zhou L."/>
            <person name="Zhou L."/>
            <person name="Ni X."/>
            <person name="Tian J."/>
            <person name="Zhou Y."/>
            <person name="Sheng Y."/>
            <person name="Liu T."/>
            <person name="Pan Y."/>
            <person name="Xia L."/>
            <person name="Li J."/>
            <person name="Zhao F."/>
            <person name="Cao W."/>
        </authorList>
    </citation>
    <scope>NUCLEOTIDE SEQUENCE</scope>
    <source>
        <strain evidence="2">Rsan-2018</strain>
        <tissue evidence="2">Larvae</tissue>
    </source>
</reference>
<evidence type="ECO:0000256" key="1">
    <source>
        <dbReference type="SAM" id="MobiDB-lite"/>
    </source>
</evidence>
<evidence type="ECO:0000313" key="2">
    <source>
        <dbReference type="EMBL" id="KAH7984222.1"/>
    </source>
</evidence>
<evidence type="ECO:0000313" key="3">
    <source>
        <dbReference type="Proteomes" id="UP000821837"/>
    </source>
</evidence>
<name>A0A9D4YQJ5_RHISA</name>
<protein>
    <submittedName>
        <fullName evidence="2">Uncharacterized protein</fullName>
    </submittedName>
</protein>
<organism evidence="2 3">
    <name type="scientific">Rhipicephalus sanguineus</name>
    <name type="common">Brown dog tick</name>
    <name type="synonym">Ixodes sanguineus</name>
    <dbReference type="NCBI Taxonomy" id="34632"/>
    <lineage>
        <taxon>Eukaryota</taxon>
        <taxon>Metazoa</taxon>
        <taxon>Ecdysozoa</taxon>
        <taxon>Arthropoda</taxon>
        <taxon>Chelicerata</taxon>
        <taxon>Arachnida</taxon>
        <taxon>Acari</taxon>
        <taxon>Parasitiformes</taxon>
        <taxon>Ixodida</taxon>
        <taxon>Ixodoidea</taxon>
        <taxon>Ixodidae</taxon>
        <taxon>Rhipicephalinae</taxon>
        <taxon>Rhipicephalus</taxon>
        <taxon>Rhipicephalus</taxon>
    </lineage>
</organism>
<dbReference type="Proteomes" id="UP000821837">
    <property type="component" value="Chromosome 1"/>
</dbReference>
<feature type="region of interest" description="Disordered" evidence="1">
    <location>
        <begin position="1"/>
        <end position="115"/>
    </location>
</feature>
<dbReference type="AlphaFoldDB" id="A0A9D4YQJ5"/>
<comment type="caution">
    <text evidence="2">The sequence shown here is derived from an EMBL/GenBank/DDBJ whole genome shotgun (WGS) entry which is preliminary data.</text>
</comment>
<accession>A0A9D4YQJ5</accession>
<proteinExistence type="predicted"/>